<evidence type="ECO:0000256" key="5">
    <source>
        <dbReference type="ARBA" id="ARBA00004692"/>
    </source>
</evidence>
<dbReference type="PIRSF" id="PIRSF006135">
    <property type="entry name" value="CobU"/>
    <property type="match status" value="1"/>
</dbReference>
<reference evidence="18 19" key="1">
    <citation type="submission" date="2023-10" db="EMBL/GenBank/DDBJ databases">
        <title>Development of a sustainable strategy for remediation of hydrocarbon-contaminated territories based on the waste exchange concept.</title>
        <authorList>
            <person name="Krivoruchko A."/>
        </authorList>
    </citation>
    <scope>NUCLEOTIDE SEQUENCE [LARGE SCALE GENOMIC DNA]</scope>
    <source>
        <strain evidence="18 19">IEGM 60</strain>
    </source>
</reference>
<keyword evidence="12" id="KW-0547">Nucleotide-binding</keyword>
<dbReference type="CDD" id="cd00544">
    <property type="entry name" value="CobU"/>
    <property type="match status" value="1"/>
</dbReference>
<evidence type="ECO:0000313" key="18">
    <source>
        <dbReference type="EMBL" id="MDV6279892.1"/>
    </source>
</evidence>
<evidence type="ECO:0000256" key="6">
    <source>
        <dbReference type="ARBA" id="ARBA00005159"/>
    </source>
</evidence>
<evidence type="ECO:0000256" key="1">
    <source>
        <dbReference type="ARBA" id="ARBA00000312"/>
    </source>
</evidence>
<sequence>MPTADSPDLPSRPNETSRTLVLGGARSGKSAHAEELTQALAGAGRVRYVATSHRDPDDHDWEHRIAQHRDRRPGSWLTVETAHRRDLADQLRSPTEAAATLVDDLGTWLTVELDGAAAWDSPRGTITPRTDELVASVRDYRGALVLVTPEVGLGVIPETRSGRLFRDEIGALNARLAQVCDRVVLVVAGLTMILKDDPARGSCGAEVSTRARGQA</sequence>
<keyword evidence="14" id="KW-0067">ATP-binding</keyword>
<evidence type="ECO:0000256" key="8">
    <source>
        <dbReference type="ARBA" id="ARBA00012016"/>
    </source>
</evidence>
<protein>
    <recommendedName>
        <fullName evidence="16">Adenosylcobinamide kinase</fullName>
        <ecNumber evidence="8">2.7.1.156</ecNumber>
        <ecNumber evidence="9">2.7.7.62</ecNumber>
    </recommendedName>
    <alternativeName>
        <fullName evidence="17">Adenosylcobinamide-phosphate guanylyltransferase</fullName>
    </alternativeName>
</protein>
<keyword evidence="13 18" id="KW-0418">Kinase</keyword>
<dbReference type="PANTHER" id="PTHR34848">
    <property type="match status" value="1"/>
</dbReference>
<evidence type="ECO:0000313" key="19">
    <source>
        <dbReference type="Proteomes" id="UP001185737"/>
    </source>
</evidence>
<evidence type="ECO:0000256" key="16">
    <source>
        <dbReference type="ARBA" id="ARBA00029570"/>
    </source>
</evidence>
<organism evidence="18 19">
    <name type="scientific">Rhodococcus jostii</name>
    <dbReference type="NCBI Taxonomy" id="132919"/>
    <lineage>
        <taxon>Bacteria</taxon>
        <taxon>Bacillati</taxon>
        <taxon>Actinomycetota</taxon>
        <taxon>Actinomycetes</taxon>
        <taxon>Mycobacteriales</taxon>
        <taxon>Nocardiaceae</taxon>
        <taxon>Rhodococcus</taxon>
    </lineage>
</organism>
<keyword evidence="18" id="KW-0548">Nucleotidyltransferase</keyword>
<evidence type="ECO:0000256" key="2">
    <source>
        <dbReference type="ARBA" id="ARBA00000711"/>
    </source>
</evidence>
<keyword evidence="19" id="KW-1185">Reference proteome</keyword>
<dbReference type="InterPro" id="IPR003203">
    <property type="entry name" value="CobU/CobP"/>
</dbReference>
<gene>
    <name evidence="18" type="primary">cobU</name>
    <name evidence="18" type="ORF">R3Q59_05210</name>
</gene>
<dbReference type="GO" id="GO:0008820">
    <property type="term" value="F:cobinamide phosphate guanylyltransferase activity"/>
    <property type="evidence" value="ECO:0007669"/>
    <property type="project" value="UniProtKB-EC"/>
</dbReference>
<comment type="catalytic activity">
    <reaction evidence="1">
        <text>adenosylcob(III)inamide + ATP = adenosylcob(III)inamide phosphate + ADP + H(+)</text>
        <dbReference type="Rhea" id="RHEA:15769"/>
        <dbReference type="ChEBI" id="CHEBI:2480"/>
        <dbReference type="ChEBI" id="CHEBI:15378"/>
        <dbReference type="ChEBI" id="CHEBI:30616"/>
        <dbReference type="ChEBI" id="CHEBI:58502"/>
        <dbReference type="ChEBI" id="CHEBI:456216"/>
        <dbReference type="EC" id="2.7.1.156"/>
    </reaction>
</comment>
<dbReference type="EC" id="2.7.7.62" evidence="9"/>
<evidence type="ECO:0000256" key="4">
    <source>
        <dbReference type="ARBA" id="ARBA00003889"/>
    </source>
</evidence>
<comment type="similarity">
    <text evidence="7">Belongs to the CobU/CobP family.</text>
</comment>
<dbReference type="EMBL" id="JAWLKA010000002">
    <property type="protein sequence ID" value="MDV6279892.1"/>
    <property type="molecule type" value="Genomic_DNA"/>
</dbReference>
<dbReference type="InterPro" id="IPR027417">
    <property type="entry name" value="P-loop_NTPase"/>
</dbReference>
<comment type="catalytic activity">
    <reaction evidence="3">
        <text>adenosylcob(III)inamide + GTP = adenosylcob(III)inamide phosphate + GDP + H(+)</text>
        <dbReference type="Rhea" id="RHEA:15765"/>
        <dbReference type="ChEBI" id="CHEBI:2480"/>
        <dbReference type="ChEBI" id="CHEBI:15378"/>
        <dbReference type="ChEBI" id="CHEBI:37565"/>
        <dbReference type="ChEBI" id="CHEBI:58189"/>
        <dbReference type="ChEBI" id="CHEBI:58502"/>
        <dbReference type="EC" id="2.7.1.156"/>
    </reaction>
</comment>
<dbReference type="Proteomes" id="UP001185737">
    <property type="component" value="Unassembled WGS sequence"/>
</dbReference>
<evidence type="ECO:0000256" key="14">
    <source>
        <dbReference type="ARBA" id="ARBA00022840"/>
    </source>
</evidence>
<dbReference type="PANTHER" id="PTHR34848:SF1">
    <property type="entry name" value="BIFUNCTIONAL ADENOSYLCOBALAMIN BIOSYNTHESIS PROTEIN COBU"/>
    <property type="match status" value="1"/>
</dbReference>
<evidence type="ECO:0000256" key="10">
    <source>
        <dbReference type="ARBA" id="ARBA00022573"/>
    </source>
</evidence>
<dbReference type="EC" id="2.7.1.156" evidence="8"/>
<dbReference type="RefSeq" id="WP_317567665.1">
    <property type="nucleotide sequence ID" value="NZ_JAWLKA010000002.1"/>
</dbReference>
<comment type="pathway">
    <text evidence="6">Cofactor biosynthesis; adenosylcobalamin biosynthesis; adenosylcobalamin from cob(II)yrinate a,c-diamide: step 5/7.</text>
</comment>
<evidence type="ECO:0000256" key="3">
    <source>
        <dbReference type="ARBA" id="ARBA00001522"/>
    </source>
</evidence>
<keyword evidence="10" id="KW-0169">Cobalamin biosynthesis</keyword>
<dbReference type="Pfam" id="PF02283">
    <property type="entry name" value="CobU"/>
    <property type="match status" value="1"/>
</dbReference>
<comment type="caution">
    <text evidence="18">The sequence shown here is derived from an EMBL/GenBank/DDBJ whole genome shotgun (WGS) entry which is preliminary data.</text>
</comment>
<comment type="catalytic activity">
    <reaction evidence="2">
        <text>adenosylcob(III)inamide phosphate + GTP + H(+) = adenosylcob(III)inamide-GDP + diphosphate</text>
        <dbReference type="Rhea" id="RHEA:22712"/>
        <dbReference type="ChEBI" id="CHEBI:15378"/>
        <dbReference type="ChEBI" id="CHEBI:33019"/>
        <dbReference type="ChEBI" id="CHEBI:37565"/>
        <dbReference type="ChEBI" id="CHEBI:58502"/>
        <dbReference type="ChEBI" id="CHEBI:60487"/>
        <dbReference type="EC" id="2.7.7.62"/>
    </reaction>
</comment>
<keyword evidence="11 18" id="KW-0808">Transferase</keyword>
<name>A0ABU4C9I0_RHOJO</name>
<proteinExistence type="inferred from homology"/>
<dbReference type="NCBIfam" id="NF004469">
    <property type="entry name" value="PRK05800.1"/>
    <property type="match status" value="1"/>
</dbReference>
<evidence type="ECO:0000256" key="15">
    <source>
        <dbReference type="ARBA" id="ARBA00023134"/>
    </source>
</evidence>
<dbReference type="Gene3D" id="3.40.50.300">
    <property type="entry name" value="P-loop containing nucleotide triphosphate hydrolases"/>
    <property type="match status" value="1"/>
</dbReference>
<evidence type="ECO:0000256" key="7">
    <source>
        <dbReference type="ARBA" id="ARBA00007490"/>
    </source>
</evidence>
<evidence type="ECO:0000256" key="13">
    <source>
        <dbReference type="ARBA" id="ARBA00022777"/>
    </source>
</evidence>
<evidence type="ECO:0000256" key="11">
    <source>
        <dbReference type="ARBA" id="ARBA00022679"/>
    </source>
</evidence>
<comment type="function">
    <text evidence="4">Catalyzes ATP-dependent phosphorylation of adenosylcobinamide and addition of GMP to adenosylcobinamide phosphate.</text>
</comment>
<accession>A0ABU4C9I0</accession>
<evidence type="ECO:0000256" key="17">
    <source>
        <dbReference type="ARBA" id="ARBA00030571"/>
    </source>
</evidence>
<evidence type="ECO:0000256" key="9">
    <source>
        <dbReference type="ARBA" id="ARBA00012523"/>
    </source>
</evidence>
<keyword evidence="15" id="KW-0342">GTP-binding</keyword>
<dbReference type="GO" id="GO:0043752">
    <property type="term" value="F:adenosylcobinamide kinase activity"/>
    <property type="evidence" value="ECO:0007669"/>
    <property type="project" value="UniProtKB-EC"/>
</dbReference>
<comment type="pathway">
    <text evidence="5">Cofactor biosynthesis; adenosylcobalamin biosynthesis; adenosylcobalamin from cob(II)yrinate a,c-diamide: step 6/7.</text>
</comment>
<evidence type="ECO:0000256" key="12">
    <source>
        <dbReference type="ARBA" id="ARBA00022741"/>
    </source>
</evidence>
<dbReference type="SUPFAM" id="SSF52540">
    <property type="entry name" value="P-loop containing nucleoside triphosphate hydrolases"/>
    <property type="match status" value="1"/>
</dbReference>